<evidence type="ECO:0000256" key="1">
    <source>
        <dbReference type="SAM" id="Coils"/>
    </source>
</evidence>
<evidence type="ECO:0000313" key="3">
    <source>
        <dbReference type="Proteomes" id="UP001530377"/>
    </source>
</evidence>
<comment type="caution">
    <text evidence="2">The sequence shown here is derived from an EMBL/GenBank/DDBJ whole genome shotgun (WGS) entry which is preliminary data.</text>
</comment>
<evidence type="ECO:0000313" key="2">
    <source>
        <dbReference type="EMBL" id="KAL3809275.1"/>
    </source>
</evidence>
<name>A0ABD3R8E5_9STRA</name>
<dbReference type="Proteomes" id="UP001530377">
    <property type="component" value="Unassembled WGS sequence"/>
</dbReference>
<reference evidence="2 3" key="1">
    <citation type="submission" date="2024-10" db="EMBL/GenBank/DDBJ databases">
        <title>Updated reference genomes for cyclostephanoid diatoms.</title>
        <authorList>
            <person name="Roberts W.R."/>
            <person name="Alverson A.J."/>
        </authorList>
    </citation>
    <scope>NUCLEOTIDE SEQUENCE [LARGE SCALE GENOMIC DNA]</scope>
    <source>
        <strain evidence="2 3">AJA228-03</strain>
    </source>
</reference>
<proteinExistence type="predicted"/>
<keyword evidence="1" id="KW-0175">Coiled coil</keyword>
<dbReference type="AlphaFoldDB" id="A0ABD3R8E5"/>
<sequence length="139" mass="15665">MGYDLKVSNKEFGLDSIKLRLRCPDNSEFLADVDYAQHLLQLPLSVPFLLAILSPLKDIFNEMNYGRPYNVLITQLENTVAINGSADVSDNSMNTNDASIDVQVKEEELEEEERNTDDENVLFGQIEESLMTSSAESWS</sequence>
<gene>
    <name evidence="2" type="ORF">ACHAXA_009973</name>
</gene>
<dbReference type="EMBL" id="JALLPB020000422">
    <property type="protein sequence ID" value="KAL3809275.1"/>
    <property type="molecule type" value="Genomic_DNA"/>
</dbReference>
<organism evidence="2 3">
    <name type="scientific">Cyclostephanos tholiformis</name>
    <dbReference type="NCBI Taxonomy" id="382380"/>
    <lineage>
        <taxon>Eukaryota</taxon>
        <taxon>Sar</taxon>
        <taxon>Stramenopiles</taxon>
        <taxon>Ochrophyta</taxon>
        <taxon>Bacillariophyta</taxon>
        <taxon>Coscinodiscophyceae</taxon>
        <taxon>Thalassiosirophycidae</taxon>
        <taxon>Stephanodiscales</taxon>
        <taxon>Stephanodiscaceae</taxon>
        <taxon>Cyclostephanos</taxon>
    </lineage>
</organism>
<feature type="coiled-coil region" evidence="1">
    <location>
        <begin position="95"/>
        <end position="122"/>
    </location>
</feature>
<accession>A0ABD3R8E5</accession>
<keyword evidence="3" id="KW-1185">Reference proteome</keyword>
<protein>
    <submittedName>
        <fullName evidence="2">Uncharacterized protein</fullName>
    </submittedName>
</protein>